<feature type="region of interest" description="Disordered" evidence="5">
    <location>
        <begin position="105"/>
        <end position="172"/>
    </location>
</feature>
<protein>
    <recommendedName>
        <fullName evidence="6">Velvet domain-containing protein</fullName>
    </recommendedName>
</protein>
<proteinExistence type="predicted"/>
<dbReference type="PANTHER" id="PTHR33572:SF3">
    <property type="entry name" value="VELVET COMPLEX SUBUNIT B"/>
    <property type="match status" value="1"/>
</dbReference>
<dbReference type="InterPro" id="IPR021740">
    <property type="entry name" value="Velvet"/>
</dbReference>
<feature type="compositionally biased region" description="Polar residues" evidence="5">
    <location>
        <begin position="158"/>
        <end position="172"/>
    </location>
</feature>
<feature type="compositionally biased region" description="Basic residues" evidence="5">
    <location>
        <begin position="377"/>
        <end position="391"/>
    </location>
</feature>
<gene>
    <name evidence="7" type="ORF">BT96DRAFT_461573</name>
</gene>
<evidence type="ECO:0000256" key="5">
    <source>
        <dbReference type="SAM" id="MobiDB-lite"/>
    </source>
</evidence>
<dbReference type="GO" id="GO:0005634">
    <property type="term" value="C:nucleus"/>
    <property type="evidence" value="ECO:0007669"/>
    <property type="project" value="UniProtKB-SubCell"/>
</dbReference>
<keyword evidence="4" id="KW-0539">Nucleus</keyword>
<evidence type="ECO:0000256" key="2">
    <source>
        <dbReference type="ARBA" id="ARBA00023015"/>
    </source>
</evidence>
<evidence type="ECO:0000259" key="6">
    <source>
        <dbReference type="PROSITE" id="PS51821"/>
    </source>
</evidence>
<feature type="compositionally biased region" description="Low complexity" evidence="5">
    <location>
        <begin position="130"/>
        <end position="156"/>
    </location>
</feature>
<evidence type="ECO:0000313" key="7">
    <source>
        <dbReference type="EMBL" id="KAE9409936.1"/>
    </source>
</evidence>
<dbReference type="OrthoDB" id="1746739at2759"/>
<dbReference type="AlphaFoldDB" id="A0A6A4IH44"/>
<feature type="region of interest" description="Disordered" evidence="5">
    <location>
        <begin position="211"/>
        <end position="257"/>
    </location>
</feature>
<dbReference type="InterPro" id="IPR037525">
    <property type="entry name" value="Velvet_dom"/>
</dbReference>
<evidence type="ECO:0000256" key="4">
    <source>
        <dbReference type="ARBA" id="ARBA00023242"/>
    </source>
</evidence>
<feature type="domain" description="Velvet" evidence="6">
    <location>
        <begin position="24"/>
        <end position="378"/>
    </location>
</feature>
<dbReference type="InterPro" id="IPR038491">
    <property type="entry name" value="Velvet_dom_sf"/>
</dbReference>
<comment type="subcellular location">
    <subcellularLocation>
        <location evidence="1">Nucleus</location>
    </subcellularLocation>
</comment>
<keyword evidence="8" id="KW-1185">Reference proteome</keyword>
<reference evidence="7" key="1">
    <citation type="journal article" date="2019" name="Environ. Microbiol.">
        <title>Fungal ecological strategies reflected in gene transcription - a case study of two litter decomposers.</title>
        <authorList>
            <person name="Barbi F."/>
            <person name="Kohler A."/>
            <person name="Barry K."/>
            <person name="Baskaran P."/>
            <person name="Daum C."/>
            <person name="Fauchery L."/>
            <person name="Ihrmark K."/>
            <person name="Kuo A."/>
            <person name="LaButti K."/>
            <person name="Lipzen A."/>
            <person name="Morin E."/>
            <person name="Grigoriev I.V."/>
            <person name="Henrissat B."/>
            <person name="Lindahl B."/>
            <person name="Martin F."/>
        </authorList>
    </citation>
    <scope>NUCLEOTIDE SEQUENCE</scope>
    <source>
        <strain evidence="7">JB14</strain>
    </source>
</reference>
<keyword evidence="3" id="KW-0804">Transcription</keyword>
<organism evidence="7 8">
    <name type="scientific">Gymnopus androsaceus JB14</name>
    <dbReference type="NCBI Taxonomy" id="1447944"/>
    <lineage>
        <taxon>Eukaryota</taxon>
        <taxon>Fungi</taxon>
        <taxon>Dikarya</taxon>
        <taxon>Basidiomycota</taxon>
        <taxon>Agaricomycotina</taxon>
        <taxon>Agaricomycetes</taxon>
        <taxon>Agaricomycetidae</taxon>
        <taxon>Agaricales</taxon>
        <taxon>Marasmiineae</taxon>
        <taxon>Omphalotaceae</taxon>
        <taxon>Gymnopus</taxon>
    </lineage>
</organism>
<feature type="compositionally biased region" description="Polar residues" evidence="5">
    <location>
        <begin position="1"/>
        <end position="16"/>
    </location>
</feature>
<sequence length="402" mass="43606">MIQQTNGRQRTGTSAASDGPEEWGQWSGRKHYSLQVVQHPLRARMCGFGDKDRRPLAPAAVAKMIVRRDDNSLVDVDDIDSSFFLVTVDLWSADGKQEMNLVLHPSSADRYVPPPPQNAPTPTKTRRRGTTSSMGPPASSASSSSNPMSSVSSPAVESFTNPPTWGYPSWSQNEANSGDMSYRPWNNASTEPSGWGQTYYDYPGAPPMYSPPPSSASSMGPSPSLRPAFPHPSSNFSPNAPSHPPTPTPSSSLPRHTYTRTLVGPLSANATRLLDEHRKPGVFFLFQDLSVRTEGSFRLRMRLMNIGRYPAPEAGATGVMSINDLEVPGHGPPGVAPVLAQVFTEPFTVYSAKRFPGVPDTTALSIAFGNQGQKLPLRNRHGSTSGKRRRRGDGDDESEESD</sequence>
<name>A0A6A4IH44_9AGAR</name>
<dbReference type="PANTHER" id="PTHR33572">
    <property type="entry name" value="SPORE DEVELOPMENT REGULATOR VOSA"/>
    <property type="match status" value="1"/>
</dbReference>
<accession>A0A6A4IH44</accession>
<evidence type="ECO:0000313" key="8">
    <source>
        <dbReference type="Proteomes" id="UP000799118"/>
    </source>
</evidence>
<dbReference type="Proteomes" id="UP000799118">
    <property type="component" value="Unassembled WGS sequence"/>
</dbReference>
<evidence type="ECO:0000256" key="1">
    <source>
        <dbReference type="ARBA" id="ARBA00004123"/>
    </source>
</evidence>
<dbReference type="Pfam" id="PF11754">
    <property type="entry name" value="Velvet"/>
    <property type="match status" value="1"/>
</dbReference>
<evidence type="ECO:0000256" key="3">
    <source>
        <dbReference type="ARBA" id="ARBA00023163"/>
    </source>
</evidence>
<dbReference type="EMBL" id="ML769386">
    <property type="protein sequence ID" value="KAE9409936.1"/>
    <property type="molecule type" value="Genomic_DNA"/>
</dbReference>
<dbReference type="Gene3D" id="2.60.40.3960">
    <property type="entry name" value="Velvet domain"/>
    <property type="match status" value="2"/>
</dbReference>
<feature type="region of interest" description="Disordered" evidence="5">
    <location>
        <begin position="1"/>
        <end position="25"/>
    </location>
</feature>
<keyword evidence="2" id="KW-0805">Transcription regulation</keyword>
<feature type="region of interest" description="Disordered" evidence="5">
    <location>
        <begin position="369"/>
        <end position="402"/>
    </location>
</feature>
<dbReference type="PROSITE" id="PS51821">
    <property type="entry name" value="VELVET"/>
    <property type="match status" value="1"/>
</dbReference>